<evidence type="ECO:0000313" key="1">
    <source>
        <dbReference type="EMBL" id="PVH31947.1"/>
    </source>
</evidence>
<name>A0A2T8I2P9_9POAL</name>
<sequence length="264" mass="30197">MMLFGELNWKLMTILYSNIASFFLKHTPITMLRAQKQHAARATSSNANLRNRASPARLVKLYKYMSEDQRKMIHEVKFDGWLMVECFDAESSELVFPRRGRISVTSKSMADILNLPNKGDEVKYELDVDAINFIHSKYGIIQGQAPKIEEMMERVKQNNHANEDFLRSWLKIAVSTFLCPPTSLGISPRCYLALVDLTCVKKLNWCQFVVDQLKDAARKIDKKNSVRGCFLLLVILYADPLAVGNVQIPATQPRIAAWTRKLLD</sequence>
<dbReference type="PANTHER" id="PTHR34835:SF85">
    <property type="entry name" value="AMINOTRANSFERASE-LIKE PLANT MOBILE DOMAIN-CONTAINING PROTEIN"/>
    <property type="match status" value="1"/>
</dbReference>
<dbReference type="PANTHER" id="PTHR34835">
    <property type="entry name" value="OS07G0283600 PROTEIN-RELATED"/>
    <property type="match status" value="1"/>
</dbReference>
<dbReference type="EMBL" id="CM008054">
    <property type="protein sequence ID" value="PVH31947.1"/>
    <property type="molecule type" value="Genomic_DNA"/>
</dbReference>
<dbReference type="PROSITE" id="PS50890">
    <property type="entry name" value="PUA"/>
    <property type="match status" value="1"/>
</dbReference>
<reference evidence="1" key="1">
    <citation type="submission" date="2018-04" db="EMBL/GenBank/DDBJ databases">
        <title>WGS assembly of Panicum hallii.</title>
        <authorList>
            <person name="Lovell J."/>
            <person name="Jenkins J."/>
            <person name="Lowry D."/>
            <person name="Mamidi S."/>
            <person name="Sreedasyam A."/>
            <person name="Weng X."/>
            <person name="Barry K."/>
            <person name="Bonette J."/>
            <person name="Campitelli B."/>
            <person name="Daum C."/>
            <person name="Gordon S."/>
            <person name="Gould B."/>
            <person name="Lipzen A."/>
            <person name="Macqueen A."/>
            <person name="Palacio-Mejia J."/>
            <person name="Plott C."/>
            <person name="Shakirov E."/>
            <person name="Shu S."/>
            <person name="Yoshinaga Y."/>
            <person name="Zane M."/>
            <person name="Rokhsar D."/>
            <person name="Grimwood J."/>
            <person name="Schmutz J."/>
            <person name="Juenger T."/>
        </authorList>
    </citation>
    <scope>NUCLEOTIDE SEQUENCE [LARGE SCALE GENOMIC DNA]</scope>
    <source>
        <strain evidence="1">FIL2</strain>
    </source>
</reference>
<dbReference type="Proteomes" id="UP000243499">
    <property type="component" value="Chromosome 9"/>
</dbReference>
<protein>
    <recommendedName>
        <fullName evidence="2">Aminotransferase-like plant mobile domain-containing protein</fullName>
    </recommendedName>
</protein>
<gene>
    <name evidence="1" type="ORF">PAHAL_9G269500</name>
</gene>
<evidence type="ECO:0008006" key="2">
    <source>
        <dbReference type="Google" id="ProtNLM"/>
    </source>
</evidence>
<proteinExistence type="predicted"/>
<dbReference type="Gramene" id="PVH31947">
    <property type="protein sequence ID" value="PVH31947"/>
    <property type="gene ID" value="PAHAL_9G269500"/>
</dbReference>
<organism evidence="1">
    <name type="scientific">Panicum hallii</name>
    <dbReference type="NCBI Taxonomy" id="206008"/>
    <lineage>
        <taxon>Eukaryota</taxon>
        <taxon>Viridiplantae</taxon>
        <taxon>Streptophyta</taxon>
        <taxon>Embryophyta</taxon>
        <taxon>Tracheophyta</taxon>
        <taxon>Spermatophyta</taxon>
        <taxon>Magnoliopsida</taxon>
        <taxon>Liliopsida</taxon>
        <taxon>Poales</taxon>
        <taxon>Poaceae</taxon>
        <taxon>PACMAD clade</taxon>
        <taxon>Panicoideae</taxon>
        <taxon>Panicodae</taxon>
        <taxon>Paniceae</taxon>
        <taxon>Panicinae</taxon>
        <taxon>Panicum</taxon>
        <taxon>Panicum sect. Panicum</taxon>
    </lineage>
</organism>
<accession>A0A2T8I2P9</accession>
<dbReference type="AlphaFoldDB" id="A0A2T8I2P9"/>